<protein>
    <submittedName>
        <fullName evidence="2">Uncharacterized protein</fullName>
    </submittedName>
</protein>
<evidence type="ECO:0000256" key="1">
    <source>
        <dbReference type="SAM" id="Phobius"/>
    </source>
</evidence>
<feature type="transmembrane region" description="Helical" evidence="1">
    <location>
        <begin position="68"/>
        <end position="91"/>
    </location>
</feature>
<evidence type="ECO:0000313" key="2">
    <source>
        <dbReference type="EMBL" id="PUA79003.1"/>
    </source>
</evidence>
<organism evidence="2 3">
    <name type="scientific">Nocardioides currus</name>
    <dbReference type="NCBI Taxonomy" id="2133958"/>
    <lineage>
        <taxon>Bacteria</taxon>
        <taxon>Bacillati</taxon>
        <taxon>Actinomycetota</taxon>
        <taxon>Actinomycetes</taxon>
        <taxon>Propionibacteriales</taxon>
        <taxon>Nocardioidaceae</taxon>
        <taxon>Nocardioides</taxon>
    </lineage>
</organism>
<dbReference type="EMBL" id="PYXZ01000013">
    <property type="protein sequence ID" value="PUA79003.1"/>
    <property type="molecule type" value="Genomic_DNA"/>
</dbReference>
<keyword evidence="3" id="KW-1185">Reference proteome</keyword>
<feature type="transmembrane region" description="Helical" evidence="1">
    <location>
        <begin position="30"/>
        <end position="56"/>
    </location>
</feature>
<reference evidence="2 3" key="1">
    <citation type="submission" date="2018-03" db="EMBL/GenBank/DDBJ databases">
        <authorList>
            <person name="Keele B.F."/>
        </authorList>
    </citation>
    <scope>NUCLEOTIDE SEQUENCE [LARGE SCALE GENOMIC DNA]</scope>
    <source>
        <strain evidence="2 3">IB-3</strain>
    </source>
</reference>
<keyword evidence="1" id="KW-1133">Transmembrane helix</keyword>
<name>A0A2R7YRS4_9ACTN</name>
<keyword evidence="1" id="KW-0812">Transmembrane</keyword>
<evidence type="ECO:0000313" key="3">
    <source>
        <dbReference type="Proteomes" id="UP000244867"/>
    </source>
</evidence>
<feature type="transmembrane region" description="Helical" evidence="1">
    <location>
        <begin position="103"/>
        <end position="124"/>
    </location>
</feature>
<sequence length="131" mass="13366">MTVGALGVALGVYGAVLALTRQDPVQLVEVAVWLGAGVALHDGVIAGVAIVLAVLARRVLPRPWLAPATLALVVWGSVSVMAIPVLGRFGARPDNATLLDRPYLVSWSLLTLATVAAVGVAGAVRARRTGG</sequence>
<keyword evidence="1" id="KW-0472">Membrane</keyword>
<dbReference type="AlphaFoldDB" id="A0A2R7YRS4"/>
<proteinExistence type="predicted"/>
<accession>A0A2R7YRS4</accession>
<dbReference type="Proteomes" id="UP000244867">
    <property type="component" value="Unassembled WGS sequence"/>
</dbReference>
<gene>
    <name evidence="2" type="ORF">C7S10_21225</name>
</gene>
<comment type="caution">
    <text evidence="2">The sequence shown here is derived from an EMBL/GenBank/DDBJ whole genome shotgun (WGS) entry which is preliminary data.</text>
</comment>